<evidence type="ECO:0000256" key="2">
    <source>
        <dbReference type="ARBA" id="ARBA00022448"/>
    </source>
</evidence>
<dbReference type="PANTHER" id="PTHR32507">
    <property type="entry name" value="NA(+)/H(+) ANTIPORTER 1"/>
    <property type="match status" value="1"/>
</dbReference>
<evidence type="ECO:0000256" key="7">
    <source>
        <dbReference type="ARBA" id="ARBA00023136"/>
    </source>
</evidence>
<dbReference type="EMBL" id="BOQE01000001">
    <property type="protein sequence ID" value="GIM48223.1"/>
    <property type="molecule type" value="Genomic_DNA"/>
</dbReference>
<name>A0AAV4LKU8_9BACL</name>
<feature type="transmembrane region" description="Helical" evidence="8">
    <location>
        <begin position="72"/>
        <end position="98"/>
    </location>
</feature>
<dbReference type="InterPro" id="IPR006153">
    <property type="entry name" value="Cation/H_exchanger_TM"/>
</dbReference>
<dbReference type="AlphaFoldDB" id="A0AAV4LKU8"/>
<accession>A0AAV4LKU8</accession>
<evidence type="ECO:0000256" key="5">
    <source>
        <dbReference type="ARBA" id="ARBA00022989"/>
    </source>
</evidence>
<keyword evidence="11" id="KW-1185">Reference proteome</keyword>
<reference evidence="10" key="1">
    <citation type="journal article" date="2023" name="Int. J. Syst. Evol. Microbiol.">
        <title>Collibacillus ludicampi gen. nov., sp. nov., a new soil bacterium of the family Alicyclobacillaceae.</title>
        <authorList>
            <person name="Jojima T."/>
            <person name="Ioku Y."/>
            <person name="Fukuta Y."/>
            <person name="Shirasaka N."/>
            <person name="Matsumura Y."/>
            <person name="Mori M."/>
        </authorList>
    </citation>
    <scope>NUCLEOTIDE SEQUENCE</scope>
    <source>
        <strain evidence="10">TP075</strain>
    </source>
</reference>
<comment type="caution">
    <text evidence="10">The sequence shown here is derived from an EMBL/GenBank/DDBJ whole genome shotgun (WGS) entry which is preliminary data.</text>
</comment>
<dbReference type="GO" id="GO:0005886">
    <property type="term" value="C:plasma membrane"/>
    <property type="evidence" value="ECO:0007669"/>
    <property type="project" value="UniProtKB-SubCell"/>
</dbReference>
<evidence type="ECO:0000256" key="3">
    <source>
        <dbReference type="ARBA" id="ARBA00022449"/>
    </source>
</evidence>
<feature type="transmembrane region" description="Helical" evidence="8">
    <location>
        <begin position="190"/>
        <end position="214"/>
    </location>
</feature>
<keyword evidence="3" id="KW-0050">Antiport</keyword>
<feature type="transmembrane region" description="Helical" evidence="8">
    <location>
        <begin position="12"/>
        <end position="31"/>
    </location>
</feature>
<evidence type="ECO:0000256" key="6">
    <source>
        <dbReference type="ARBA" id="ARBA00023065"/>
    </source>
</evidence>
<keyword evidence="4 8" id="KW-0812">Transmembrane</keyword>
<sequence>MESESAFNDATGSILTFTILGIVLGTSTWSITASAFSFIKMAGGGIGIGLLTGWMTAVLISERYGFLRDYPAIAYITAAIGSYFTADQLGFSGFMATFTSGVLLGNHEALGLRQSDEKLSAVVHVFDGITLMMRMLIFVLLGTQVNLGALKTYWLPGLGIVAVFMLIARPLTVLACTLPDRKAKWRWNEILFMFWIRETGVIPAALVGLIAGMGVAHMEAIASVTFMAILITIVLQAGTTAWVAGKLGLIIGERR</sequence>
<keyword evidence="2" id="KW-0813">Transport</keyword>
<evidence type="ECO:0000313" key="11">
    <source>
        <dbReference type="Proteomes" id="UP001057291"/>
    </source>
</evidence>
<dbReference type="PANTHER" id="PTHR32507:SF0">
    <property type="entry name" value="NA(+)_H(+) ANTIPORTER 2-RELATED"/>
    <property type="match status" value="1"/>
</dbReference>
<evidence type="ECO:0000256" key="4">
    <source>
        <dbReference type="ARBA" id="ARBA00022692"/>
    </source>
</evidence>
<protein>
    <recommendedName>
        <fullName evidence="9">Cation/H+ exchanger transmembrane domain-containing protein</fullName>
    </recommendedName>
</protein>
<keyword evidence="7 8" id="KW-0472">Membrane</keyword>
<gene>
    <name evidence="10" type="ORF">DNHGIG_37720</name>
</gene>
<dbReference type="Pfam" id="PF00999">
    <property type="entry name" value="Na_H_Exchanger"/>
    <property type="match status" value="1"/>
</dbReference>
<evidence type="ECO:0000256" key="1">
    <source>
        <dbReference type="ARBA" id="ARBA00004651"/>
    </source>
</evidence>
<evidence type="ECO:0000256" key="8">
    <source>
        <dbReference type="SAM" id="Phobius"/>
    </source>
</evidence>
<feature type="transmembrane region" description="Helical" evidence="8">
    <location>
        <begin position="119"/>
        <end position="141"/>
    </location>
</feature>
<dbReference type="GO" id="GO:0015297">
    <property type="term" value="F:antiporter activity"/>
    <property type="evidence" value="ECO:0007669"/>
    <property type="project" value="UniProtKB-KW"/>
</dbReference>
<organism evidence="10 11">
    <name type="scientific">Collibacillus ludicampi</name>
    <dbReference type="NCBI Taxonomy" id="2771369"/>
    <lineage>
        <taxon>Bacteria</taxon>
        <taxon>Bacillati</taxon>
        <taxon>Bacillota</taxon>
        <taxon>Bacilli</taxon>
        <taxon>Bacillales</taxon>
        <taxon>Alicyclobacillaceae</taxon>
        <taxon>Collibacillus</taxon>
    </lineage>
</organism>
<feature type="transmembrane region" description="Helical" evidence="8">
    <location>
        <begin position="38"/>
        <end position="60"/>
    </location>
</feature>
<evidence type="ECO:0000259" key="9">
    <source>
        <dbReference type="Pfam" id="PF00999"/>
    </source>
</evidence>
<feature type="transmembrane region" description="Helical" evidence="8">
    <location>
        <begin position="153"/>
        <end position="178"/>
    </location>
</feature>
<dbReference type="GO" id="GO:1902600">
    <property type="term" value="P:proton transmembrane transport"/>
    <property type="evidence" value="ECO:0007669"/>
    <property type="project" value="InterPro"/>
</dbReference>
<proteinExistence type="predicted"/>
<evidence type="ECO:0000313" key="10">
    <source>
        <dbReference type="EMBL" id="GIM48223.1"/>
    </source>
</evidence>
<comment type="subcellular location">
    <subcellularLocation>
        <location evidence="1">Cell membrane</location>
        <topology evidence="1">Multi-pass membrane protein</topology>
    </subcellularLocation>
</comment>
<dbReference type="Proteomes" id="UP001057291">
    <property type="component" value="Unassembled WGS sequence"/>
</dbReference>
<keyword evidence="5 8" id="KW-1133">Transmembrane helix</keyword>
<keyword evidence="6" id="KW-0406">Ion transport</keyword>
<feature type="domain" description="Cation/H+ exchanger transmembrane" evidence="9">
    <location>
        <begin position="2"/>
        <end position="244"/>
    </location>
</feature>
<feature type="transmembrane region" description="Helical" evidence="8">
    <location>
        <begin position="220"/>
        <end position="245"/>
    </location>
</feature>